<evidence type="ECO:0008006" key="3">
    <source>
        <dbReference type="Google" id="ProtNLM"/>
    </source>
</evidence>
<sequence length="485" mass="55982">MLRLNLTLFLTFFVCIQFGYTQEGLQFSVNHQLYLKGNSALLGNNILSEDDVDPFNDRTLYNDKIKMEYIDVDDDKSTFSSSQAMLTLPENSKKIAYAALYWSAIYKYDKGVTRTINDQIIYKGNDERTLDVNEIRFKTPQGQYQDIKGLVVYDSYLNSSFNDSKPYVCYANVTELLQQTDTINGNYTVANIKATQGYVSGGCSGGWLLYVVYENPNDKPKYFTTYNGFLEVDKEEVNISFANFKTDEIGDISTSLSLGALEGDQKFKSDICSVYNKKTKEFVPLFSNLRAKNNFFNSTITIDDKYFKNRTPNSINTLGFDLLKMEIPNKDNGILSNNSSELTVQLKTKGDRYYLFFVAFETEISPIYLENKNEDYYMTVDIDTYALPQNEDIIKIENLNSITIPNLDPGYYLVTNVFSVEKNAENWKKFLANKGHNARSYKNPVNNWSYIYLEMSEDPNVVYLKQRELSRLDYFEDIWVLKINM</sequence>
<name>A0A516GNJ9_9FLAO</name>
<protein>
    <recommendedName>
        <fullName evidence="3">Adhesin SprB</fullName>
    </recommendedName>
</protein>
<reference evidence="1 2" key="1">
    <citation type="submission" date="2019-07" db="EMBL/GenBank/DDBJ databases">
        <title>Genome sequencing for Formosa sp. PS13.</title>
        <authorList>
            <person name="Park S.-J."/>
        </authorList>
    </citation>
    <scope>NUCLEOTIDE SEQUENCE [LARGE SCALE GENOMIC DNA]</scope>
    <source>
        <strain evidence="1 2">PS13</strain>
    </source>
</reference>
<dbReference type="RefSeq" id="WP_143380018.1">
    <property type="nucleotide sequence ID" value="NZ_CP041637.1"/>
</dbReference>
<gene>
    <name evidence="1" type="ORF">FNB79_03675</name>
</gene>
<organism evidence="1 2">
    <name type="scientific">Formosa sediminum</name>
    <dbReference type="NCBI Taxonomy" id="2594004"/>
    <lineage>
        <taxon>Bacteria</taxon>
        <taxon>Pseudomonadati</taxon>
        <taxon>Bacteroidota</taxon>
        <taxon>Flavobacteriia</taxon>
        <taxon>Flavobacteriales</taxon>
        <taxon>Flavobacteriaceae</taxon>
        <taxon>Formosa</taxon>
    </lineage>
</organism>
<accession>A0A516GNJ9</accession>
<dbReference type="OrthoDB" id="607469at2"/>
<dbReference type="KEGG" id="fop:FNB79_03675"/>
<evidence type="ECO:0000313" key="1">
    <source>
        <dbReference type="EMBL" id="QDO93112.1"/>
    </source>
</evidence>
<proteinExistence type="predicted"/>
<dbReference type="AlphaFoldDB" id="A0A516GNJ9"/>
<evidence type="ECO:0000313" key="2">
    <source>
        <dbReference type="Proteomes" id="UP000319209"/>
    </source>
</evidence>
<dbReference type="EMBL" id="CP041637">
    <property type="protein sequence ID" value="QDO93112.1"/>
    <property type="molecule type" value="Genomic_DNA"/>
</dbReference>
<keyword evidence="2" id="KW-1185">Reference proteome</keyword>
<dbReference type="Proteomes" id="UP000319209">
    <property type="component" value="Chromosome"/>
</dbReference>